<reference evidence="13 14" key="1">
    <citation type="submission" date="2020-07" db="EMBL/GenBank/DDBJ databases">
        <title>Sequencing the genomes of 1000 actinobacteria strains.</title>
        <authorList>
            <person name="Klenk H.-P."/>
        </authorList>
    </citation>
    <scope>NUCLEOTIDE SEQUENCE [LARGE SCALE GENOMIC DNA]</scope>
    <source>
        <strain evidence="13 14">DSM 26341</strain>
    </source>
</reference>
<gene>
    <name evidence="13" type="ORF">BJY26_002072</name>
</gene>
<evidence type="ECO:0000256" key="10">
    <source>
        <dbReference type="ARBA" id="ARBA00023136"/>
    </source>
</evidence>
<organism evidence="13 14">
    <name type="scientific">Spelaeicoccus albus</name>
    <dbReference type="NCBI Taxonomy" id="1280376"/>
    <lineage>
        <taxon>Bacteria</taxon>
        <taxon>Bacillati</taxon>
        <taxon>Actinomycetota</taxon>
        <taxon>Actinomycetes</taxon>
        <taxon>Micrococcales</taxon>
        <taxon>Brevibacteriaceae</taxon>
        <taxon>Spelaeicoccus</taxon>
    </lineage>
</organism>
<comment type="similarity">
    <text evidence="3">Belongs to the peptidase M50B family.</text>
</comment>
<evidence type="ECO:0000256" key="5">
    <source>
        <dbReference type="ARBA" id="ARBA00022692"/>
    </source>
</evidence>
<dbReference type="Pfam" id="PF02163">
    <property type="entry name" value="Peptidase_M50"/>
    <property type="match status" value="1"/>
</dbReference>
<protein>
    <submittedName>
        <fullName evidence="13">Membrane-associated protease RseP (Regulator of RpoE activity)</fullName>
    </submittedName>
</protein>
<dbReference type="EMBL" id="JACBZP010000001">
    <property type="protein sequence ID" value="NYI67766.1"/>
    <property type="molecule type" value="Genomic_DNA"/>
</dbReference>
<dbReference type="GO" id="GO:0006508">
    <property type="term" value="P:proteolysis"/>
    <property type="evidence" value="ECO:0007669"/>
    <property type="project" value="UniProtKB-KW"/>
</dbReference>
<dbReference type="AlphaFoldDB" id="A0A7Z0D2N9"/>
<dbReference type="InterPro" id="IPR004387">
    <property type="entry name" value="Pept_M50_Zn"/>
</dbReference>
<dbReference type="Gene3D" id="2.30.42.10">
    <property type="match status" value="1"/>
</dbReference>
<sequence>MTIALYVLGVLLLLLGVAISIALHEMGHLLPAKKFGVKVNQYMIGFGPTVFSRRRGETEYGVKLLPLGGYIAMIGMFPPKPGGGVRRSSTGMFQTMIDDARKVSAEEMEPGDEKRAFYNLSVPKKLVVMMGGPTMNLVIGIVLLAVVVCGIGFKTPTTTVETVSQCVVGAQQAAARQKDGGAGCKPSDPRSPAVSAHVKQGDTIESIGGTPTPTWQSLSRTIEKSAGETVPVVVERSGRTITLHAHIATNKVAEYDADGNYKKNADGTIKTREAGFFGVGPTYDYHGQPVTALPAVVGNDLVRIFDALVHLPQRLTGVAQSAFTSAPRAQNSPVGMIGIGRAAGEIATTHTIDVEGKIAIGVNLLATLNMFLFAFNLVPLLPLDGGHIAGALFEGIRRRMAAWSGRADPGPADVAKLMPVTYVVVGLMLAMTLLLGYADIVKPIKLF</sequence>
<comment type="caution">
    <text evidence="13">The sequence shown here is derived from an EMBL/GenBank/DDBJ whole genome shotgun (WGS) entry which is preliminary data.</text>
</comment>
<dbReference type="InterPro" id="IPR036034">
    <property type="entry name" value="PDZ_sf"/>
</dbReference>
<evidence type="ECO:0000256" key="2">
    <source>
        <dbReference type="ARBA" id="ARBA00004141"/>
    </source>
</evidence>
<dbReference type="InterPro" id="IPR008915">
    <property type="entry name" value="Peptidase_M50"/>
</dbReference>
<comment type="cofactor">
    <cofactor evidence="1">
        <name>Zn(2+)</name>
        <dbReference type="ChEBI" id="CHEBI:29105"/>
    </cofactor>
</comment>
<feature type="transmembrane region" description="Helical" evidence="11">
    <location>
        <begin position="134"/>
        <end position="153"/>
    </location>
</feature>
<dbReference type="RefSeq" id="WP_179427969.1">
    <property type="nucleotide sequence ID" value="NZ_JACBZP010000001.1"/>
</dbReference>
<evidence type="ECO:0000256" key="4">
    <source>
        <dbReference type="ARBA" id="ARBA00022670"/>
    </source>
</evidence>
<accession>A0A7Z0D2N9</accession>
<evidence type="ECO:0000256" key="3">
    <source>
        <dbReference type="ARBA" id="ARBA00007931"/>
    </source>
</evidence>
<feature type="transmembrane region" description="Helical" evidence="11">
    <location>
        <begin position="370"/>
        <end position="393"/>
    </location>
</feature>
<keyword evidence="9" id="KW-0482">Metalloprotease</keyword>
<evidence type="ECO:0000259" key="12">
    <source>
        <dbReference type="Pfam" id="PF02163"/>
    </source>
</evidence>
<keyword evidence="8 11" id="KW-1133">Transmembrane helix</keyword>
<proteinExistence type="inferred from homology"/>
<dbReference type="Proteomes" id="UP000539111">
    <property type="component" value="Unassembled WGS sequence"/>
</dbReference>
<keyword evidence="14" id="KW-1185">Reference proteome</keyword>
<evidence type="ECO:0000256" key="8">
    <source>
        <dbReference type="ARBA" id="ARBA00022989"/>
    </source>
</evidence>
<keyword evidence="5 11" id="KW-0812">Transmembrane</keyword>
<keyword evidence="10 11" id="KW-0472">Membrane</keyword>
<evidence type="ECO:0000313" key="13">
    <source>
        <dbReference type="EMBL" id="NYI67766.1"/>
    </source>
</evidence>
<feature type="domain" description="Peptidase M50" evidence="12">
    <location>
        <begin position="13"/>
        <end position="400"/>
    </location>
</feature>
<comment type="subcellular location">
    <subcellularLocation>
        <location evidence="2">Membrane</location>
        <topology evidence="2">Multi-pass membrane protein</topology>
    </subcellularLocation>
</comment>
<evidence type="ECO:0000256" key="9">
    <source>
        <dbReference type="ARBA" id="ARBA00023049"/>
    </source>
</evidence>
<evidence type="ECO:0000313" key="14">
    <source>
        <dbReference type="Proteomes" id="UP000539111"/>
    </source>
</evidence>
<dbReference type="GO" id="GO:0004222">
    <property type="term" value="F:metalloendopeptidase activity"/>
    <property type="evidence" value="ECO:0007669"/>
    <property type="project" value="InterPro"/>
</dbReference>
<evidence type="ECO:0000256" key="1">
    <source>
        <dbReference type="ARBA" id="ARBA00001947"/>
    </source>
</evidence>
<feature type="transmembrane region" description="Helical" evidence="11">
    <location>
        <begin position="414"/>
        <end position="438"/>
    </location>
</feature>
<keyword evidence="4 13" id="KW-0645">Protease</keyword>
<dbReference type="PANTHER" id="PTHR42837:SF2">
    <property type="entry name" value="MEMBRANE METALLOPROTEASE ARASP2, CHLOROPLASTIC-RELATED"/>
    <property type="match status" value="1"/>
</dbReference>
<dbReference type="SUPFAM" id="SSF50156">
    <property type="entry name" value="PDZ domain-like"/>
    <property type="match status" value="1"/>
</dbReference>
<dbReference type="GO" id="GO:0016020">
    <property type="term" value="C:membrane"/>
    <property type="evidence" value="ECO:0007669"/>
    <property type="project" value="UniProtKB-SubCell"/>
</dbReference>
<name>A0A7Z0D2N9_9MICO</name>
<evidence type="ECO:0000256" key="7">
    <source>
        <dbReference type="ARBA" id="ARBA00022833"/>
    </source>
</evidence>
<keyword evidence="7" id="KW-0862">Zinc</keyword>
<evidence type="ECO:0000256" key="6">
    <source>
        <dbReference type="ARBA" id="ARBA00022801"/>
    </source>
</evidence>
<keyword evidence="6" id="KW-0378">Hydrolase</keyword>
<dbReference type="CDD" id="cd06163">
    <property type="entry name" value="S2P-M50_PDZ_RseP-like"/>
    <property type="match status" value="1"/>
</dbReference>
<dbReference type="PANTHER" id="PTHR42837">
    <property type="entry name" value="REGULATOR OF SIGMA-E PROTEASE RSEP"/>
    <property type="match status" value="1"/>
</dbReference>
<evidence type="ECO:0000256" key="11">
    <source>
        <dbReference type="SAM" id="Phobius"/>
    </source>
</evidence>